<dbReference type="AlphaFoldDB" id="K0T9S1"/>
<name>K0T9S1_THAOC</name>
<organism evidence="2 3">
    <name type="scientific">Thalassiosira oceanica</name>
    <name type="common">Marine diatom</name>
    <dbReference type="NCBI Taxonomy" id="159749"/>
    <lineage>
        <taxon>Eukaryota</taxon>
        <taxon>Sar</taxon>
        <taxon>Stramenopiles</taxon>
        <taxon>Ochrophyta</taxon>
        <taxon>Bacillariophyta</taxon>
        <taxon>Coscinodiscophyceae</taxon>
        <taxon>Thalassiosirophycidae</taxon>
        <taxon>Thalassiosirales</taxon>
        <taxon>Thalassiosiraceae</taxon>
        <taxon>Thalassiosira</taxon>
    </lineage>
</organism>
<feature type="compositionally biased region" description="Basic and acidic residues" evidence="1">
    <location>
        <begin position="278"/>
        <end position="295"/>
    </location>
</feature>
<feature type="non-terminal residue" evidence="2">
    <location>
        <position position="359"/>
    </location>
</feature>
<evidence type="ECO:0000313" key="3">
    <source>
        <dbReference type="Proteomes" id="UP000266841"/>
    </source>
</evidence>
<feature type="region of interest" description="Disordered" evidence="1">
    <location>
        <begin position="111"/>
        <end position="359"/>
    </location>
</feature>
<protein>
    <submittedName>
        <fullName evidence="2">Uncharacterized protein</fullName>
    </submittedName>
</protein>
<keyword evidence="3" id="KW-1185">Reference proteome</keyword>
<reference evidence="2 3" key="1">
    <citation type="journal article" date="2012" name="Genome Biol.">
        <title>Genome and low-iron response of an oceanic diatom adapted to chronic iron limitation.</title>
        <authorList>
            <person name="Lommer M."/>
            <person name="Specht M."/>
            <person name="Roy A.S."/>
            <person name="Kraemer L."/>
            <person name="Andreson R."/>
            <person name="Gutowska M.A."/>
            <person name="Wolf J."/>
            <person name="Bergner S.V."/>
            <person name="Schilhabel M.B."/>
            <person name="Klostermeier U.C."/>
            <person name="Beiko R.G."/>
            <person name="Rosenstiel P."/>
            <person name="Hippler M."/>
            <person name="Laroche J."/>
        </authorList>
    </citation>
    <scope>NUCLEOTIDE SEQUENCE [LARGE SCALE GENOMIC DNA]</scope>
    <source>
        <strain evidence="2 3">CCMP1005</strain>
    </source>
</reference>
<proteinExistence type="predicted"/>
<dbReference type="Proteomes" id="UP000266841">
    <property type="component" value="Unassembled WGS sequence"/>
</dbReference>
<feature type="compositionally biased region" description="Basic residues" evidence="1">
    <location>
        <begin position="187"/>
        <end position="213"/>
    </location>
</feature>
<feature type="compositionally biased region" description="Basic and acidic residues" evidence="1">
    <location>
        <begin position="346"/>
        <end position="359"/>
    </location>
</feature>
<gene>
    <name evidence="2" type="ORF">THAOC_04085</name>
</gene>
<evidence type="ECO:0000313" key="2">
    <source>
        <dbReference type="EMBL" id="EJK74245.1"/>
    </source>
</evidence>
<evidence type="ECO:0000256" key="1">
    <source>
        <dbReference type="SAM" id="MobiDB-lite"/>
    </source>
</evidence>
<feature type="compositionally biased region" description="Basic and acidic residues" evidence="1">
    <location>
        <begin position="214"/>
        <end position="229"/>
    </location>
</feature>
<dbReference type="EMBL" id="AGNL01003836">
    <property type="protein sequence ID" value="EJK74245.1"/>
    <property type="molecule type" value="Genomic_DNA"/>
</dbReference>
<feature type="compositionally biased region" description="Low complexity" evidence="1">
    <location>
        <begin position="166"/>
        <end position="186"/>
    </location>
</feature>
<feature type="compositionally biased region" description="Basic and acidic residues" evidence="1">
    <location>
        <begin position="245"/>
        <end position="271"/>
    </location>
</feature>
<feature type="region of interest" description="Disordered" evidence="1">
    <location>
        <begin position="1"/>
        <end position="94"/>
    </location>
</feature>
<sequence>MVEVDRSHRSSAMSSTAEDLEDYRTLGDDDVEDLKPLSSSLREGKPVDMSSFFEPPGEANPPPRFEVRSMPWTDADGHSGHFTGEVNSASVPDGKGFMRYDSLPMLEGKWEEGRHVPDPGYDDMPLTSEEMRGGRPRGAGNLKTIIERSFTSQGTEAYSHLDRGDGTAARPPAAGRRGQGQAALHAAARRIRPVQLQRRRRERQRGLGRRLVRRGRDAPGDARGERQDEAAEEDAGDHQQVQDQAEQRRLAGDRRGQETRQPRRPEQRLGEEPVQQLRQERRQGRRRQDPRDGQLHLRRGQRLLQDERLLRPEREPRRPEAVVEQRAGRGRGGRRRPRGAAPGLRPRREQPELVEPRRE</sequence>
<comment type="caution">
    <text evidence="2">The sequence shown here is derived from an EMBL/GenBank/DDBJ whole genome shotgun (WGS) entry which is preliminary data.</text>
</comment>
<accession>K0T9S1</accession>
<feature type="compositionally biased region" description="Basic residues" evidence="1">
    <location>
        <begin position="328"/>
        <end position="338"/>
    </location>
</feature>
<feature type="compositionally biased region" description="Basic and acidic residues" evidence="1">
    <location>
        <begin position="304"/>
        <end position="327"/>
    </location>
</feature>